<dbReference type="GO" id="GO:0005975">
    <property type="term" value="P:carbohydrate metabolic process"/>
    <property type="evidence" value="ECO:0007669"/>
    <property type="project" value="InterPro"/>
</dbReference>
<gene>
    <name evidence="1" type="ORF">H9831_03000</name>
</gene>
<protein>
    <submittedName>
        <fullName evidence="1">Uncharacterized protein</fullName>
    </submittedName>
</protein>
<dbReference type="Proteomes" id="UP000824007">
    <property type="component" value="Unassembled WGS sequence"/>
</dbReference>
<dbReference type="SUPFAM" id="SSF48208">
    <property type="entry name" value="Six-hairpin glycosidases"/>
    <property type="match status" value="1"/>
</dbReference>
<accession>A0A9D1YMN6</accession>
<reference evidence="1" key="2">
    <citation type="submission" date="2021-04" db="EMBL/GenBank/DDBJ databases">
        <authorList>
            <person name="Gilroy R."/>
        </authorList>
    </citation>
    <scope>NUCLEOTIDE SEQUENCE</scope>
    <source>
        <strain evidence="1">ChiSxjej3B15-24422</strain>
    </source>
</reference>
<sequence>MRAHYETMIQDNDRKVKKALRIQNRDAQSAFCGGFPDEDGLYHARYALYLLKNMTAAYCNEQSVYFKDERVAERILSGLSFVERNQHEDGLFDLIKCNFHSAPDTGFNLKELLPCLYYLRDRQRDAYEEQIYHRMYAIAGHAADGLLCGGFHTPNHRWVIASSLVVSADFFGKDEYAKGAESYLAEGIDCNEDGEYAERSAAIYNCVNNNAMIDLGTCTGKEEYFDHAVRNLRMMLTYMEPDGTVFTANSTRQDNGKRSYPSGYYWPYLYLGRKRGIPEFVAFANRIYELTQENHLDAPDCLMEYMTHPELIDYESGAGYEPEDFRKLYRESGIVRARKGNVTYTLMKGKSNFLYFSNPSIDVALKIGGCICEHRAFQAEELIETEDGFRLKQVMHGWYYLPFKEPQGTSDWWKMDHTKRERKLGPDLSIEVEVHEVPDGVRVDFHLHGVEGAPFRIEAAVLGADHAEGEHFCMQKLAGGQILAKDGMIRFTNREDCLEIGPGFGTHSYLAGMFGSEGVDPNCFTLYFTDYTEFDRSIFIRNVE</sequence>
<dbReference type="EMBL" id="DXDD01000039">
    <property type="protein sequence ID" value="HIY59640.1"/>
    <property type="molecule type" value="Genomic_DNA"/>
</dbReference>
<proteinExistence type="predicted"/>
<organism evidence="1 2">
    <name type="scientific">Candidatus Eisenbergiella pullistercoris</name>
    <dbReference type="NCBI Taxonomy" id="2838555"/>
    <lineage>
        <taxon>Bacteria</taxon>
        <taxon>Bacillati</taxon>
        <taxon>Bacillota</taxon>
        <taxon>Clostridia</taxon>
        <taxon>Lachnospirales</taxon>
        <taxon>Lachnospiraceae</taxon>
        <taxon>Eisenbergiella</taxon>
    </lineage>
</organism>
<evidence type="ECO:0000313" key="2">
    <source>
        <dbReference type="Proteomes" id="UP000824007"/>
    </source>
</evidence>
<name>A0A9D1YMN6_9FIRM</name>
<reference evidence="1" key="1">
    <citation type="journal article" date="2021" name="PeerJ">
        <title>Extensive microbial diversity within the chicken gut microbiome revealed by metagenomics and culture.</title>
        <authorList>
            <person name="Gilroy R."/>
            <person name="Ravi A."/>
            <person name="Getino M."/>
            <person name="Pursley I."/>
            <person name="Horton D.L."/>
            <person name="Alikhan N.F."/>
            <person name="Baker D."/>
            <person name="Gharbi K."/>
            <person name="Hall N."/>
            <person name="Watson M."/>
            <person name="Adriaenssens E.M."/>
            <person name="Foster-Nyarko E."/>
            <person name="Jarju S."/>
            <person name="Secka A."/>
            <person name="Antonio M."/>
            <person name="Oren A."/>
            <person name="Chaudhuri R.R."/>
            <person name="La Ragione R."/>
            <person name="Hildebrand F."/>
            <person name="Pallen M.J."/>
        </authorList>
    </citation>
    <scope>NUCLEOTIDE SEQUENCE</scope>
    <source>
        <strain evidence="1">ChiSxjej3B15-24422</strain>
    </source>
</reference>
<evidence type="ECO:0000313" key="1">
    <source>
        <dbReference type="EMBL" id="HIY59640.1"/>
    </source>
</evidence>
<dbReference type="InterPro" id="IPR008928">
    <property type="entry name" value="6-hairpin_glycosidase_sf"/>
</dbReference>
<dbReference type="AlphaFoldDB" id="A0A9D1YMN6"/>
<comment type="caution">
    <text evidence="1">The sequence shown here is derived from an EMBL/GenBank/DDBJ whole genome shotgun (WGS) entry which is preliminary data.</text>
</comment>